<dbReference type="Gene3D" id="1.10.3720.10">
    <property type="entry name" value="MetI-like"/>
    <property type="match status" value="1"/>
</dbReference>
<comment type="caution">
    <text evidence="9">The sequence shown here is derived from an EMBL/GenBank/DDBJ whole genome shotgun (WGS) entry which is preliminary data.</text>
</comment>
<comment type="similarity">
    <text evidence="7">Belongs to the binding-protein-dependent transport system permease family.</text>
</comment>
<keyword evidence="6 7" id="KW-0472">Membrane</keyword>
<evidence type="ECO:0000256" key="1">
    <source>
        <dbReference type="ARBA" id="ARBA00004651"/>
    </source>
</evidence>
<keyword evidence="4 7" id="KW-0812">Transmembrane</keyword>
<dbReference type="PROSITE" id="PS50928">
    <property type="entry name" value="ABC_TM1"/>
    <property type="match status" value="1"/>
</dbReference>
<dbReference type="Pfam" id="PF00528">
    <property type="entry name" value="BPD_transp_1"/>
    <property type="match status" value="1"/>
</dbReference>
<evidence type="ECO:0000313" key="10">
    <source>
        <dbReference type="Proteomes" id="UP001519288"/>
    </source>
</evidence>
<evidence type="ECO:0000256" key="7">
    <source>
        <dbReference type="RuleBase" id="RU363032"/>
    </source>
</evidence>
<evidence type="ECO:0000256" key="4">
    <source>
        <dbReference type="ARBA" id="ARBA00022692"/>
    </source>
</evidence>
<proteinExistence type="inferred from homology"/>
<dbReference type="PANTHER" id="PTHR30151:SF38">
    <property type="entry name" value="ALIPHATIC SULFONATES TRANSPORT PERMEASE PROTEIN SSUC-RELATED"/>
    <property type="match status" value="1"/>
</dbReference>
<dbReference type="InterPro" id="IPR000515">
    <property type="entry name" value="MetI-like"/>
</dbReference>
<protein>
    <submittedName>
        <fullName evidence="9">Sulfonate transport system permease protein</fullName>
    </submittedName>
</protein>
<evidence type="ECO:0000313" key="9">
    <source>
        <dbReference type="EMBL" id="MBP2002499.1"/>
    </source>
</evidence>
<keyword evidence="3" id="KW-1003">Cell membrane</keyword>
<evidence type="ECO:0000256" key="2">
    <source>
        <dbReference type="ARBA" id="ARBA00022448"/>
    </source>
</evidence>
<sequence>MMAESRPHFASDPPIQVTANSDSRLGWLNHIPSWLHGWLVPIVVLALWQLSGYLGWVTPTQLPTPLAILRRFIELALNGELYRHVSISFVRAIAGFALGSIAGLALGTFTGIGRLIERTLDPSLQMLRTIPLLALTPLFILWFGIGEFSKMLLISLGAFFPVYLNTFLGIRSVDSKLFQVTRILGFSRWQMIRRLILPTALPNILLGLRLALGISWLVLVFAEMMGTSSGIGIMIEEARGYSNTDIVFVGIILFAIVGALSDYVVRKLEKKLLGWRDTYTG</sequence>
<dbReference type="InterPro" id="IPR035906">
    <property type="entry name" value="MetI-like_sf"/>
</dbReference>
<name>A0ABS4JPF2_9BACL</name>
<feature type="transmembrane region" description="Helical" evidence="7">
    <location>
        <begin position="246"/>
        <end position="265"/>
    </location>
</feature>
<evidence type="ECO:0000256" key="5">
    <source>
        <dbReference type="ARBA" id="ARBA00022989"/>
    </source>
</evidence>
<feature type="transmembrane region" description="Helical" evidence="7">
    <location>
        <begin position="34"/>
        <end position="56"/>
    </location>
</feature>
<feature type="transmembrane region" description="Helical" evidence="7">
    <location>
        <begin position="151"/>
        <end position="174"/>
    </location>
</feature>
<dbReference type="CDD" id="cd06261">
    <property type="entry name" value="TM_PBP2"/>
    <property type="match status" value="1"/>
</dbReference>
<organism evidence="9 10">
    <name type="scientific">Paenibacillus shirakamiensis</name>
    <dbReference type="NCBI Taxonomy" id="1265935"/>
    <lineage>
        <taxon>Bacteria</taxon>
        <taxon>Bacillati</taxon>
        <taxon>Bacillota</taxon>
        <taxon>Bacilli</taxon>
        <taxon>Bacillales</taxon>
        <taxon>Paenibacillaceae</taxon>
        <taxon>Paenibacillus</taxon>
    </lineage>
</organism>
<comment type="subcellular location">
    <subcellularLocation>
        <location evidence="1 7">Cell membrane</location>
        <topology evidence="1 7">Multi-pass membrane protein</topology>
    </subcellularLocation>
</comment>
<feature type="domain" description="ABC transmembrane type-1" evidence="8">
    <location>
        <begin position="81"/>
        <end position="265"/>
    </location>
</feature>
<dbReference type="PANTHER" id="PTHR30151">
    <property type="entry name" value="ALKANE SULFONATE ABC TRANSPORTER-RELATED, MEMBRANE SUBUNIT"/>
    <property type="match status" value="1"/>
</dbReference>
<keyword evidence="5 7" id="KW-1133">Transmembrane helix</keyword>
<feature type="transmembrane region" description="Helical" evidence="7">
    <location>
        <begin position="89"/>
        <end position="113"/>
    </location>
</feature>
<dbReference type="SUPFAM" id="SSF161098">
    <property type="entry name" value="MetI-like"/>
    <property type="match status" value="1"/>
</dbReference>
<evidence type="ECO:0000256" key="3">
    <source>
        <dbReference type="ARBA" id="ARBA00022475"/>
    </source>
</evidence>
<accession>A0ABS4JPF2</accession>
<keyword evidence="2 7" id="KW-0813">Transport</keyword>
<dbReference type="EMBL" id="JAGGLD010000009">
    <property type="protein sequence ID" value="MBP2002499.1"/>
    <property type="molecule type" value="Genomic_DNA"/>
</dbReference>
<dbReference type="Proteomes" id="UP001519288">
    <property type="component" value="Unassembled WGS sequence"/>
</dbReference>
<reference evidence="9 10" key="1">
    <citation type="submission" date="2021-03" db="EMBL/GenBank/DDBJ databases">
        <title>Genomic Encyclopedia of Type Strains, Phase IV (KMG-IV): sequencing the most valuable type-strain genomes for metagenomic binning, comparative biology and taxonomic classification.</title>
        <authorList>
            <person name="Goeker M."/>
        </authorList>
    </citation>
    <scope>NUCLEOTIDE SEQUENCE [LARGE SCALE GENOMIC DNA]</scope>
    <source>
        <strain evidence="9 10">DSM 26806</strain>
    </source>
</reference>
<keyword evidence="10" id="KW-1185">Reference proteome</keyword>
<gene>
    <name evidence="9" type="ORF">J2Z69_003585</name>
</gene>
<feature type="transmembrane region" description="Helical" evidence="7">
    <location>
        <begin position="125"/>
        <end position="145"/>
    </location>
</feature>
<evidence type="ECO:0000256" key="6">
    <source>
        <dbReference type="ARBA" id="ARBA00023136"/>
    </source>
</evidence>
<evidence type="ECO:0000259" key="8">
    <source>
        <dbReference type="PROSITE" id="PS50928"/>
    </source>
</evidence>